<gene>
    <name evidence="1" type="ORF">GCM10011340_16140</name>
</gene>
<organism evidence="1 2">
    <name type="scientific">Roseivirga thermotolerans</name>
    <dbReference type="NCBI Taxonomy" id="1758176"/>
    <lineage>
        <taxon>Bacteria</taxon>
        <taxon>Pseudomonadati</taxon>
        <taxon>Bacteroidota</taxon>
        <taxon>Cytophagia</taxon>
        <taxon>Cytophagales</taxon>
        <taxon>Roseivirgaceae</taxon>
        <taxon>Roseivirga</taxon>
    </lineage>
</organism>
<sequence length="120" mass="13695">MIKVEVVDSLKLVSGKIEGDLTKEIAKRYFEQVGKIANQNGLNRVITDLREASLKADEVDMSELSQELAQLGVSSFYKRAVVVREDVKGYKQWENHNLSAGHRDMRLFVDHETAMEWLAE</sequence>
<evidence type="ECO:0008006" key="3">
    <source>
        <dbReference type="Google" id="ProtNLM"/>
    </source>
</evidence>
<accession>A0ABQ3I7M2</accession>
<dbReference type="RefSeq" id="WP_189629721.1">
    <property type="nucleotide sequence ID" value="NZ_BNAG01000002.1"/>
</dbReference>
<dbReference type="Proteomes" id="UP000658258">
    <property type="component" value="Unassembled WGS sequence"/>
</dbReference>
<comment type="caution">
    <text evidence="1">The sequence shown here is derived from an EMBL/GenBank/DDBJ whole genome shotgun (WGS) entry which is preliminary data.</text>
</comment>
<proteinExistence type="predicted"/>
<protein>
    <recommendedName>
        <fullName evidence="3">STAS/SEC14 domain-containing protein</fullName>
    </recommendedName>
</protein>
<evidence type="ECO:0000313" key="1">
    <source>
        <dbReference type="EMBL" id="GHE61814.1"/>
    </source>
</evidence>
<keyword evidence="2" id="KW-1185">Reference proteome</keyword>
<evidence type="ECO:0000313" key="2">
    <source>
        <dbReference type="Proteomes" id="UP000658258"/>
    </source>
</evidence>
<dbReference type="EMBL" id="BNAG01000002">
    <property type="protein sequence ID" value="GHE61814.1"/>
    <property type="molecule type" value="Genomic_DNA"/>
</dbReference>
<name>A0ABQ3I7M2_9BACT</name>
<reference evidence="2" key="1">
    <citation type="journal article" date="2019" name="Int. J. Syst. Evol. Microbiol.">
        <title>The Global Catalogue of Microorganisms (GCM) 10K type strain sequencing project: providing services to taxonomists for standard genome sequencing and annotation.</title>
        <authorList>
            <consortium name="The Broad Institute Genomics Platform"/>
            <consortium name="The Broad Institute Genome Sequencing Center for Infectious Disease"/>
            <person name="Wu L."/>
            <person name="Ma J."/>
        </authorList>
    </citation>
    <scope>NUCLEOTIDE SEQUENCE [LARGE SCALE GENOMIC DNA]</scope>
    <source>
        <strain evidence="2">CGMCC 1.15111</strain>
    </source>
</reference>